<proteinExistence type="predicted"/>
<accession>A0ABT1IB38</accession>
<evidence type="ECO:0000313" key="3">
    <source>
        <dbReference type="Proteomes" id="UP001205185"/>
    </source>
</evidence>
<dbReference type="Pfam" id="PF04230">
    <property type="entry name" value="PS_pyruv_trans"/>
    <property type="match status" value="1"/>
</dbReference>
<protein>
    <submittedName>
        <fullName evidence="2">Polysaccharide pyruvyl transferase family protein WcaK</fullName>
    </submittedName>
</protein>
<dbReference type="InterPro" id="IPR007345">
    <property type="entry name" value="Polysacch_pyruvyl_Trfase"/>
</dbReference>
<dbReference type="PANTHER" id="PTHR36836:SF1">
    <property type="entry name" value="COLANIC ACID BIOSYNTHESIS PROTEIN WCAK"/>
    <property type="match status" value="1"/>
</dbReference>
<sequence length="326" mass="33465">MTVDLDGARRVLVVGNFGNGNTGDEALLARALTELAPGAQVSVLSRNPRLVEWTHGVAARPMTAVSFAAGLRWCDAVLVVGGGMFGSGLPPLVRLLPTVVEATNKAGRATFYLAVGVYPGTPPAVLRKLRSAAVFGRLTVRDNLSARTLGVPVPVVGDLALKLAPASTEAANLALAGAGVEAKAPLLLLSLKALPDTGRMAVLRETCLLAASRWRERGGEVAALALSTHADYGLGLAHRDAALAAALDLPVIGPQLPPALAKAVVGRAAGVLGLRLHALVFAAGMGVPFAGFDWEEKSRAFLAEYGGTVLGSAADWIDTITEVAAP</sequence>
<organism evidence="2 3">
    <name type="scientific">Actinokineospora diospyrosa</name>
    <dbReference type="NCBI Taxonomy" id="103728"/>
    <lineage>
        <taxon>Bacteria</taxon>
        <taxon>Bacillati</taxon>
        <taxon>Actinomycetota</taxon>
        <taxon>Actinomycetes</taxon>
        <taxon>Pseudonocardiales</taxon>
        <taxon>Pseudonocardiaceae</taxon>
        <taxon>Actinokineospora</taxon>
    </lineage>
</organism>
<feature type="domain" description="Polysaccharide pyruvyl transferase" evidence="1">
    <location>
        <begin position="21"/>
        <end position="295"/>
    </location>
</feature>
<comment type="caution">
    <text evidence="2">The sequence shown here is derived from an EMBL/GenBank/DDBJ whole genome shotgun (WGS) entry which is preliminary data.</text>
</comment>
<name>A0ABT1IB38_9PSEU</name>
<reference evidence="2 3" key="1">
    <citation type="submission" date="2022-06" db="EMBL/GenBank/DDBJ databases">
        <title>Genomic Encyclopedia of Archaeal and Bacterial Type Strains, Phase II (KMG-II): from individual species to whole genera.</title>
        <authorList>
            <person name="Goeker M."/>
        </authorList>
    </citation>
    <scope>NUCLEOTIDE SEQUENCE [LARGE SCALE GENOMIC DNA]</scope>
    <source>
        <strain evidence="2 3">DSM 44255</strain>
    </source>
</reference>
<dbReference type="EMBL" id="JAMTCO010000005">
    <property type="protein sequence ID" value="MCP2269850.1"/>
    <property type="molecule type" value="Genomic_DNA"/>
</dbReference>
<evidence type="ECO:0000259" key="1">
    <source>
        <dbReference type="Pfam" id="PF04230"/>
    </source>
</evidence>
<keyword evidence="2" id="KW-0808">Transferase</keyword>
<keyword evidence="3" id="KW-1185">Reference proteome</keyword>
<dbReference type="Proteomes" id="UP001205185">
    <property type="component" value="Unassembled WGS sequence"/>
</dbReference>
<dbReference type="GO" id="GO:0016740">
    <property type="term" value="F:transferase activity"/>
    <property type="evidence" value="ECO:0007669"/>
    <property type="project" value="UniProtKB-KW"/>
</dbReference>
<evidence type="ECO:0000313" key="2">
    <source>
        <dbReference type="EMBL" id="MCP2269850.1"/>
    </source>
</evidence>
<dbReference type="RefSeq" id="WP_253886815.1">
    <property type="nucleotide sequence ID" value="NZ_BAAAVB010000012.1"/>
</dbReference>
<dbReference type="PANTHER" id="PTHR36836">
    <property type="entry name" value="COLANIC ACID BIOSYNTHESIS PROTEIN WCAK"/>
    <property type="match status" value="1"/>
</dbReference>
<gene>
    <name evidence="2" type="ORF">LV75_002339</name>
</gene>